<keyword evidence="3" id="KW-0732">Signal</keyword>
<dbReference type="InterPro" id="IPR006041">
    <property type="entry name" value="Pollen_Ole_e1_allergen"/>
</dbReference>
<feature type="chain" id="PRO_5042990738" evidence="3">
    <location>
        <begin position="27"/>
        <end position="176"/>
    </location>
</feature>
<dbReference type="GO" id="GO:0005615">
    <property type="term" value="C:extracellular space"/>
    <property type="evidence" value="ECO:0007669"/>
    <property type="project" value="InterPro"/>
</dbReference>
<keyword evidence="5" id="KW-1185">Reference proteome</keyword>
<dbReference type="PROSITE" id="PS00925">
    <property type="entry name" value="OLEEI"/>
    <property type="match status" value="1"/>
</dbReference>
<accession>A0AAP0N976</accession>
<dbReference type="EMBL" id="JBBPBK010000015">
    <property type="protein sequence ID" value="KAK9268795.1"/>
    <property type="molecule type" value="Genomic_DNA"/>
</dbReference>
<feature type="signal peptide" evidence="3">
    <location>
        <begin position="1"/>
        <end position="26"/>
    </location>
</feature>
<proteinExistence type="inferred from homology"/>
<organism evidence="4 5">
    <name type="scientific">Liquidambar formosana</name>
    <name type="common">Formosan gum</name>
    <dbReference type="NCBI Taxonomy" id="63359"/>
    <lineage>
        <taxon>Eukaryota</taxon>
        <taxon>Viridiplantae</taxon>
        <taxon>Streptophyta</taxon>
        <taxon>Embryophyta</taxon>
        <taxon>Tracheophyta</taxon>
        <taxon>Spermatophyta</taxon>
        <taxon>Magnoliopsida</taxon>
        <taxon>eudicotyledons</taxon>
        <taxon>Gunneridae</taxon>
        <taxon>Pentapetalae</taxon>
        <taxon>Saxifragales</taxon>
        <taxon>Altingiaceae</taxon>
        <taxon>Liquidambar</taxon>
    </lineage>
</organism>
<evidence type="ECO:0000256" key="1">
    <source>
        <dbReference type="ARBA" id="ARBA00010049"/>
    </source>
</evidence>
<dbReference type="PANTHER" id="PTHR31614">
    <property type="entry name" value="PROTEIN DOWNSTREAM OF FLC-RELATED"/>
    <property type="match status" value="1"/>
</dbReference>
<evidence type="ECO:0000313" key="4">
    <source>
        <dbReference type="EMBL" id="KAK9268795.1"/>
    </source>
</evidence>
<keyword evidence="2" id="KW-1015">Disulfide bond</keyword>
<evidence type="ECO:0000256" key="3">
    <source>
        <dbReference type="SAM" id="SignalP"/>
    </source>
</evidence>
<comment type="similarity">
    <text evidence="1">Belongs to the Ole e I family.</text>
</comment>
<sequence length="176" mass="19601">MAKNFQAAAVVAAALCLASLLSIAHCSDHFFVEGKVYCDTCRVQFETKLSEYMPGARVRLECKDRKVGQVKYTVEGETDATGSYKLPVEGEHEEEICEIKLLKSSNPDCSELMQGRDRARVLLTKKNGVSTADRFANSLGFMKKEALPNCADVLRALGFSSYCLREKKTKRKWAFG</sequence>
<dbReference type="PANTHER" id="PTHR31614:SF2">
    <property type="entry name" value="F28N24.16 PROTEIN"/>
    <property type="match status" value="1"/>
</dbReference>
<comment type="caution">
    <text evidence="4">The sequence shown here is derived from an EMBL/GenBank/DDBJ whole genome shotgun (WGS) entry which is preliminary data.</text>
</comment>
<dbReference type="InterPro" id="IPR006040">
    <property type="entry name" value="Allergen_Ole_e_I_CS"/>
</dbReference>
<dbReference type="Pfam" id="PF01190">
    <property type="entry name" value="Pollen_Ole_e_1"/>
    <property type="match status" value="1"/>
</dbReference>
<evidence type="ECO:0000313" key="5">
    <source>
        <dbReference type="Proteomes" id="UP001415857"/>
    </source>
</evidence>
<name>A0AAP0N976_LIQFO</name>
<protein>
    <submittedName>
        <fullName evidence="4">Uncharacterized protein</fullName>
    </submittedName>
</protein>
<reference evidence="4 5" key="1">
    <citation type="journal article" date="2024" name="Plant J.">
        <title>Genome sequences and population genomics reveal climatic adaptation and genomic divergence between two closely related sweetgum species.</title>
        <authorList>
            <person name="Xu W.Q."/>
            <person name="Ren C.Q."/>
            <person name="Zhang X.Y."/>
            <person name="Comes H.P."/>
            <person name="Liu X.H."/>
            <person name="Li Y.G."/>
            <person name="Kettle C.J."/>
            <person name="Jalonen R."/>
            <person name="Gaisberger H."/>
            <person name="Ma Y.Z."/>
            <person name="Qiu Y.X."/>
        </authorList>
    </citation>
    <scope>NUCLEOTIDE SEQUENCE [LARGE SCALE GENOMIC DNA]</scope>
    <source>
        <strain evidence="4">Hangzhou</strain>
    </source>
</reference>
<dbReference type="Proteomes" id="UP001415857">
    <property type="component" value="Unassembled WGS sequence"/>
</dbReference>
<gene>
    <name evidence="4" type="ORF">L1049_000559</name>
</gene>
<dbReference type="AlphaFoldDB" id="A0AAP0N976"/>
<evidence type="ECO:0000256" key="2">
    <source>
        <dbReference type="ARBA" id="ARBA00023157"/>
    </source>
</evidence>